<dbReference type="GO" id="GO:0005737">
    <property type="term" value="C:cytoplasm"/>
    <property type="evidence" value="ECO:0007669"/>
    <property type="project" value="TreeGrafter"/>
</dbReference>
<evidence type="ECO:0000313" key="5">
    <source>
        <dbReference type="Proteomes" id="UP000218606"/>
    </source>
</evidence>
<geneLocation type="plasmid" evidence="5">
    <name>pp13_a</name>
</geneLocation>
<dbReference type="GO" id="GO:0004034">
    <property type="term" value="F:aldose 1-epimerase activity"/>
    <property type="evidence" value="ECO:0007669"/>
    <property type="project" value="UniProtKB-EC"/>
</dbReference>
<dbReference type="GO" id="GO:0033499">
    <property type="term" value="P:galactose catabolic process via UDP-galactose, Leloir pathway"/>
    <property type="evidence" value="ECO:0007669"/>
    <property type="project" value="TreeGrafter"/>
</dbReference>
<dbReference type="Proteomes" id="UP000218606">
    <property type="component" value="Plasmid pP13_a"/>
</dbReference>
<dbReference type="PANTHER" id="PTHR10091">
    <property type="entry name" value="ALDOSE-1-EPIMERASE"/>
    <property type="match status" value="1"/>
</dbReference>
<evidence type="ECO:0000313" key="4">
    <source>
        <dbReference type="EMBL" id="ATG45407.1"/>
    </source>
</evidence>
<keyword evidence="4" id="KW-0614">Plasmid</keyword>
<accession>A0AAN1LC88</accession>
<dbReference type="Gene3D" id="2.70.98.10">
    <property type="match status" value="1"/>
</dbReference>
<dbReference type="GO" id="GO:0030246">
    <property type="term" value="F:carbohydrate binding"/>
    <property type="evidence" value="ECO:0007669"/>
    <property type="project" value="InterPro"/>
</dbReference>
<dbReference type="CDD" id="cd09019">
    <property type="entry name" value="galactose_mutarotase_like"/>
    <property type="match status" value="1"/>
</dbReference>
<dbReference type="PANTHER" id="PTHR10091:SF0">
    <property type="entry name" value="GALACTOSE MUTAROTASE"/>
    <property type="match status" value="1"/>
</dbReference>
<dbReference type="SUPFAM" id="SSF74650">
    <property type="entry name" value="Galactose mutarotase-like"/>
    <property type="match status" value="1"/>
</dbReference>
<dbReference type="InterPro" id="IPR008183">
    <property type="entry name" value="Aldose_1/G6P_1-epimerase"/>
</dbReference>
<protein>
    <submittedName>
        <fullName evidence="4">Aldose 1-epimerase</fullName>
        <ecNumber evidence="4">5.1.3.3</ecNumber>
    </submittedName>
</protein>
<sequence length="353" mass="37479">MPSASQSSIGASSPPHAHLPETAADQLRWLDLETDHLRLRVLNFGAVTARLELRVGDGWVPTVLGYDDMVSYLGDPFYLGAIVGRLANRVGGAGFDVAGRRVALDANEGGNQLHGGTAGLGRVFWEIQQVADDAAELRYTSADGENGYPGCAEFLLRITVSGASVSYDMSASVDQTTPINLAQHNYYTLGVTGDVWGHRLCCPAAAYLPLRPDGVPTGAIAPVAGTSLDFTDGQSFAELDPQRRGTDTHVIFAKGADSHMPEVAKLTAPNGVAMRVFSDQPGAQIYTATHLNSAVTAQGGQQLAPFAAVCIEPQGFPDAVNQPDFPSVMVQPGRPYHQRLSLNFSTNEADQDD</sequence>
<proteinExistence type="inferred from homology"/>
<dbReference type="AlphaFoldDB" id="A0AAN1LC88"/>
<keyword evidence="2 4" id="KW-0413">Isomerase</keyword>
<name>A0AAN1LC88_9RHOB</name>
<dbReference type="EC" id="5.1.3.3" evidence="4"/>
<organism evidence="4 5">
    <name type="scientific">Phaeobacter piscinae</name>
    <dbReference type="NCBI Taxonomy" id="1580596"/>
    <lineage>
        <taxon>Bacteria</taxon>
        <taxon>Pseudomonadati</taxon>
        <taxon>Pseudomonadota</taxon>
        <taxon>Alphaproteobacteria</taxon>
        <taxon>Rhodobacterales</taxon>
        <taxon>Roseobacteraceae</taxon>
        <taxon>Phaeobacter</taxon>
    </lineage>
</organism>
<dbReference type="EMBL" id="CP010768">
    <property type="protein sequence ID" value="ATG45407.1"/>
    <property type="molecule type" value="Genomic_DNA"/>
</dbReference>
<dbReference type="InterPro" id="IPR014718">
    <property type="entry name" value="GH-type_carb-bd"/>
</dbReference>
<evidence type="ECO:0000256" key="3">
    <source>
        <dbReference type="ARBA" id="ARBA00023277"/>
    </source>
</evidence>
<keyword evidence="3" id="KW-0119">Carbohydrate metabolism</keyword>
<evidence type="ECO:0000256" key="1">
    <source>
        <dbReference type="ARBA" id="ARBA00006206"/>
    </source>
</evidence>
<dbReference type="InterPro" id="IPR011013">
    <property type="entry name" value="Gal_mutarotase_sf_dom"/>
</dbReference>
<dbReference type="Pfam" id="PF01263">
    <property type="entry name" value="Aldose_epim"/>
    <property type="match status" value="1"/>
</dbReference>
<evidence type="ECO:0000256" key="2">
    <source>
        <dbReference type="ARBA" id="ARBA00023235"/>
    </source>
</evidence>
<dbReference type="GO" id="GO:0006006">
    <property type="term" value="P:glucose metabolic process"/>
    <property type="evidence" value="ECO:0007669"/>
    <property type="project" value="TreeGrafter"/>
</dbReference>
<gene>
    <name evidence="4" type="ORF">PhaeoP13_03524</name>
</gene>
<reference evidence="4 5" key="1">
    <citation type="journal article" date="2017" name="Front. Microbiol.">
        <title>Phaeobacter piscinae sp. nov., a species of the Roseobacter group and potential aquaculture probiont.</title>
        <authorList>
            <person name="Sonnenschein E.C."/>
            <person name="Phippen C.B.W."/>
            <person name="Nielsen K.F."/>
            <person name="Mateiu R.V."/>
            <person name="Melchiorsen J."/>
            <person name="Gram L."/>
            <person name="Overmann J."/>
            <person name="Freese H.M."/>
        </authorList>
    </citation>
    <scope>NUCLEOTIDE SEQUENCE [LARGE SCALE GENOMIC DNA]</scope>
    <source>
        <strain evidence="4 5">P13</strain>
    </source>
</reference>
<dbReference type="RefSeq" id="WP_096873282.1">
    <property type="nucleotide sequence ID" value="NZ_CP010717.1"/>
</dbReference>
<dbReference type="InterPro" id="IPR047215">
    <property type="entry name" value="Galactose_mutarotase-like"/>
</dbReference>
<comment type="similarity">
    <text evidence="1">Belongs to the aldose epimerase family.</text>
</comment>